<dbReference type="PANTHER" id="PTHR46577:SF1">
    <property type="entry name" value="HTH-TYPE TRANSCRIPTIONAL REGULATORY PROTEIN GABR"/>
    <property type="match status" value="1"/>
</dbReference>
<dbReference type="Proteomes" id="UP000320593">
    <property type="component" value="Unassembled WGS sequence"/>
</dbReference>
<dbReference type="EMBL" id="VLLF01000009">
    <property type="protein sequence ID" value="TWI82360.1"/>
    <property type="molecule type" value="Genomic_DNA"/>
</dbReference>
<evidence type="ECO:0000313" key="7">
    <source>
        <dbReference type="EMBL" id="TWI82360.1"/>
    </source>
</evidence>
<dbReference type="SUPFAM" id="SSF46785">
    <property type="entry name" value="Winged helix' DNA-binding domain"/>
    <property type="match status" value="1"/>
</dbReference>
<dbReference type="InterPro" id="IPR015422">
    <property type="entry name" value="PyrdxlP-dep_Trfase_small"/>
</dbReference>
<dbReference type="PROSITE" id="PS50949">
    <property type="entry name" value="HTH_GNTR"/>
    <property type="match status" value="1"/>
</dbReference>
<dbReference type="Pfam" id="PF00155">
    <property type="entry name" value="Aminotran_1_2"/>
    <property type="match status" value="1"/>
</dbReference>
<dbReference type="GO" id="GO:0030170">
    <property type="term" value="F:pyridoxal phosphate binding"/>
    <property type="evidence" value="ECO:0007669"/>
    <property type="project" value="InterPro"/>
</dbReference>
<evidence type="ECO:0000256" key="2">
    <source>
        <dbReference type="ARBA" id="ARBA00022898"/>
    </source>
</evidence>
<dbReference type="CDD" id="cd07377">
    <property type="entry name" value="WHTH_GntR"/>
    <property type="match status" value="1"/>
</dbReference>
<feature type="domain" description="HTH gntR-type" evidence="6">
    <location>
        <begin position="13"/>
        <end position="81"/>
    </location>
</feature>
<organism evidence="7 8">
    <name type="scientific">Roseibium hamelinense</name>
    <dbReference type="NCBI Taxonomy" id="150831"/>
    <lineage>
        <taxon>Bacteria</taxon>
        <taxon>Pseudomonadati</taxon>
        <taxon>Pseudomonadota</taxon>
        <taxon>Alphaproteobacteria</taxon>
        <taxon>Hyphomicrobiales</taxon>
        <taxon>Stappiaceae</taxon>
        <taxon>Roseibium</taxon>
    </lineage>
</organism>
<comment type="similarity">
    <text evidence="1">In the C-terminal section; belongs to the class-I pyridoxal-phosphate-dependent aminotransferase family.</text>
</comment>
<keyword evidence="2" id="KW-0663">Pyridoxal phosphate</keyword>
<proteinExistence type="inferred from homology"/>
<evidence type="ECO:0000256" key="3">
    <source>
        <dbReference type="ARBA" id="ARBA00023015"/>
    </source>
</evidence>
<dbReference type="Gene3D" id="1.10.10.10">
    <property type="entry name" value="Winged helix-like DNA-binding domain superfamily/Winged helix DNA-binding domain"/>
    <property type="match status" value="1"/>
</dbReference>
<keyword evidence="8" id="KW-1185">Reference proteome</keyword>
<evidence type="ECO:0000259" key="6">
    <source>
        <dbReference type="PROSITE" id="PS50949"/>
    </source>
</evidence>
<sequence length="462" mass="50271">MTIWPPDKNDLKRPAYQSLAEWVASAIRDNTLKPGLRLPTHRELAYQIGLSIHTVSRAYEELVRRGLIVAHVGRGTFVRGEDNESKTPFVTDSAQESLIDCSILKPVCADVHLQTMQSALLGLGTELRRSVVTSFRPANALQPYTPSFEKWLQTCGLETSVGSVLVTNGNTAAMTIALMTVARSGDVIVTEKLGHHTLKALAAYLGLRLKGLDTDREGILPDDFHRACQDGTVRALYVMPSGLNPTAAMMGTERRQDIAAIARRFDVKIIENDAWGPLQTNRPEPIAHIAPERTFYFTGFSKCLMPGLRIGCLVVPTSAISASANRHLATNWIATPLMAEIAANWIVDGTADALLEWQKQALNERNMIAAKELASSSYASSPNGLHVWLSLPETWTEQEFVAQAHLNGVAVAPGSVFAVAPDTQSRGVRICLGSPSTEDLERALRILAQLAQSVPEPVALAL</sequence>
<dbReference type="SMART" id="SM00345">
    <property type="entry name" value="HTH_GNTR"/>
    <property type="match status" value="1"/>
</dbReference>
<comment type="caution">
    <text evidence="7">The sequence shown here is derived from an EMBL/GenBank/DDBJ whole genome shotgun (WGS) entry which is preliminary data.</text>
</comment>
<dbReference type="InterPro" id="IPR036390">
    <property type="entry name" value="WH_DNA-bd_sf"/>
</dbReference>
<dbReference type="GO" id="GO:0003700">
    <property type="term" value="F:DNA-binding transcription factor activity"/>
    <property type="evidence" value="ECO:0007669"/>
    <property type="project" value="InterPro"/>
</dbReference>
<dbReference type="SUPFAM" id="SSF53383">
    <property type="entry name" value="PLP-dependent transferases"/>
    <property type="match status" value="1"/>
</dbReference>
<dbReference type="CDD" id="cd00609">
    <property type="entry name" value="AAT_like"/>
    <property type="match status" value="1"/>
</dbReference>
<protein>
    <submittedName>
        <fullName evidence="7">Transcriptional regulator, GntR family</fullName>
    </submittedName>
</protein>
<dbReference type="InterPro" id="IPR015424">
    <property type="entry name" value="PyrdxlP-dep_Trfase"/>
</dbReference>
<evidence type="ECO:0000313" key="8">
    <source>
        <dbReference type="Proteomes" id="UP000320593"/>
    </source>
</evidence>
<dbReference type="InterPro" id="IPR036388">
    <property type="entry name" value="WH-like_DNA-bd_sf"/>
</dbReference>
<dbReference type="PANTHER" id="PTHR46577">
    <property type="entry name" value="HTH-TYPE TRANSCRIPTIONAL REGULATORY PROTEIN GABR"/>
    <property type="match status" value="1"/>
</dbReference>
<dbReference type="GO" id="GO:0003677">
    <property type="term" value="F:DNA binding"/>
    <property type="evidence" value="ECO:0007669"/>
    <property type="project" value="UniProtKB-KW"/>
</dbReference>
<dbReference type="AlphaFoldDB" id="A0A562SNT4"/>
<accession>A0A562SNT4</accession>
<dbReference type="Gene3D" id="3.90.1150.10">
    <property type="entry name" value="Aspartate Aminotransferase, domain 1"/>
    <property type="match status" value="1"/>
</dbReference>
<name>A0A562SNT4_9HYPH</name>
<keyword evidence="4" id="KW-0238">DNA-binding</keyword>
<reference evidence="7 8" key="1">
    <citation type="submission" date="2019-07" db="EMBL/GenBank/DDBJ databases">
        <title>Genomic Encyclopedia of Archaeal and Bacterial Type Strains, Phase II (KMG-II): from individual species to whole genera.</title>
        <authorList>
            <person name="Goeker M."/>
        </authorList>
    </citation>
    <scope>NUCLEOTIDE SEQUENCE [LARGE SCALE GENOMIC DNA]</scope>
    <source>
        <strain evidence="7 8">ATCC BAA-252</strain>
    </source>
</reference>
<dbReference type="InterPro" id="IPR051446">
    <property type="entry name" value="HTH_trans_reg/aminotransferase"/>
</dbReference>
<evidence type="ECO:0000256" key="4">
    <source>
        <dbReference type="ARBA" id="ARBA00023125"/>
    </source>
</evidence>
<evidence type="ECO:0000256" key="1">
    <source>
        <dbReference type="ARBA" id="ARBA00005384"/>
    </source>
</evidence>
<dbReference type="RefSeq" id="WP_155197656.1">
    <property type="nucleotide sequence ID" value="NZ_SMLY01000084.1"/>
</dbReference>
<keyword evidence="3" id="KW-0805">Transcription regulation</keyword>
<dbReference type="InterPro" id="IPR015421">
    <property type="entry name" value="PyrdxlP-dep_Trfase_major"/>
</dbReference>
<gene>
    <name evidence="7" type="ORF">JM93_03710</name>
</gene>
<evidence type="ECO:0000256" key="5">
    <source>
        <dbReference type="ARBA" id="ARBA00023163"/>
    </source>
</evidence>
<dbReference type="InterPro" id="IPR004839">
    <property type="entry name" value="Aminotransferase_I/II_large"/>
</dbReference>
<dbReference type="Pfam" id="PF00392">
    <property type="entry name" value="GntR"/>
    <property type="match status" value="1"/>
</dbReference>
<keyword evidence="5" id="KW-0804">Transcription</keyword>
<dbReference type="Gene3D" id="3.40.640.10">
    <property type="entry name" value="Type I PLP-dependent aspartate aminotransferase-like (Major domain)"/>
    <property type="match status" value="1"/>
</dbReference>
<dbReference type="InterPro" id="IPR000524">
    <property type="entry name" value="Tscrpt_reg_HTH_GntR"/>
</dbReference>